<sequence>MTDATTLPFWAQTDTDLTGRTILVVGGAGGVGEGITRALLVAGAHVVVTARSEAKLAEFSARIGHPQLAVRTLDLLDPKLSESVAALRSEKGVLEGVVLSVADWGSQGRKRLIDFTDEEWQEQLVQNQTTIFRAFRALVPAVAATGAIVHINGMSADIPYPGAGAVAVGSAATKSLTRTVAEEEGGRGGPRIHEVVLGVIRTRPRQLAGIDNPAWIPAIDVGIHVAELIARKSPLSSDVLSYFVDPAVGPLPVPPPLK</sequence>
<evidence type="ECO:0000313" key="4">
    <source>
        <dbReference type="Proteomes" id="UP000646776"/>
    </source>
</evidence>
<dbReference type="GO" id="GO:0016491">
    <property type="term" value="F:oxidoreductase activity"/>
    <property type="evidence" value="ECO:0007669"/>
    <property type="project" value="UniProtKB-KW"/>
</dbReference>
<dbReference type="Proteomes" id="UP000646776">
    <property type="component" value="Unassembled WGS sequence"/>
</dbReference>
<protein>
    <submittedName>
        <fullName evidence="3">Short-chain dehydrogenase</fullName>
    </submittedName>
</protein>
<dbReference type="Gene3D" id="3.40.50.720">
    <property type="entry name" value="NAD(P)-binding Rossmann-like Domain"/>
    <property type="match status" value="1"/>
</dbReference>
<dbReference type="Pfam" id="PF13561">
    <property type="entry name" value="adh_short_C2"/>
    <property type="match status" value="1"/>
</dbReference>
<evidence type="ECO:0000313" key="3">
    <source>
        <dbReference type="EMBL" id="GGT96734.1"/>
    </source>
</evidence>
<comment type="caution">
    <text evidence="3">The sequence shown here is derived from an EMBL/GenBank/DDBJ whole genome shotgun (WGS) entry which is preliminary data.</text>
</comment>
<gene>
    <name evidence="3" type="ORF">GCM10010226_87850</name>
</gene>
<dbReference type="PRINTS" id="PR00081">
    <property type="entry name" value="GDHRDH"/>
</dbReference>
<name>A0A918M1I5_9ACTN</name>
<reference evidence="3" key="2">
    <citation type="submission" date="2020-09" db="EMBL/GenBank/DDBJ databases">
        <authorList>
            <person name="Sun Q."/>
            <person name="Ohkuma M."/>
        </authorList>
    </citation>
    <scope>NUCLEOTIDE SEQUENCE</scope>
    <source>
        <strain evidence="3">JCM 4125</strain>
    </source>
</reference>
<proteinExistence type="inferred from homology"/>
<organism evidence="3 4">
    <name type="scientific">Streptomyces phaeofaciens</name>
    <dbReference type="NCBI Taxonomy" id="68254"/>
    <lineage>
        <taxon>Bacteria</taxon>
        <taxon>Bacillati</taxon>
        <taxon>Actinomycetota</taxon>
        <taxon>Actinomycetes</taxon>
        <taxon>Kitasatosporales</taxon>
        <taxon>Streptomycetaceae</taxon>
        <taxon>Streptomyces</taxon>
    </lineage>
</organism>
<comment type="similarity">
    <text evidence="1">Belongs to the short-chain dehydrogenases/reductases (SDR) family.</text>
</comment>
<dbReference type="InterPro" id="IPR002347">
    <property type="entry name" value="SDR_fam"/>
</dbReference>
<keyword evidence="4" id="KW-1185">Reference proteome</keyword>
<evidence type="ECO:0000256" key="1">
    <source>
        <dbReference type="ARBA" id="ARBA00006484"/>
    </source>
</evidence>
<dbReference type="SUPFAM" id="SSF51735">
    <property type="entry name" value="NAD(P)-binding Rossmann-fold domains"/>
    <property type="match status" value="1"/>
</dbReference>
<reference evidence="3" key="1">
    <citation type="journal article" date="2014" name="Int. J. Syst. Evol. Microbiol.">
        <title>Complete genome sequence of Corynebacterium casei LMG S-19264T (=DSM 44701T), isolated from a smear-ripened cheese.</title>
        <authorList>
            <consortium name="US DOE Joint Genome Institute (JGI-PGF)"/>
            <person name="Walter F."/>
            <person name="Albersmeier A."/>
            <person name="Kalinowski J."/>
            <person name="Ruckert C."/>
        </authorList>
    </citation>
    <scope>NUCLEOTIDE SEQUENCE</scope>
    <source>
        <strain evidence="3">JCM 4125</strain>
    </source>
</reference>
<accession>A0A918M1I5</accession>
<dbReference type="RefSeq" id="WP_189718221.1">
    <property type="nucleotide sequence ID" value="NZ_BMSA01000052.1"/>
</dbReference>
<dbReference type="AlphaFoldDB" id="A0A918M1I5"/>
<dbReference type="EMBL" id="BMSA01000052">
    <property type="protein sequence ID" value="GGT96734.1"/>
    <property type="molecule type" value="Genomic_DNA"/>
</dbReference>
<dbReference type="CDD" id="cd05233">
    <property type="entry name" value="SDR_c"/>
    <property type="match status" value="1"/>
</dbReference>
<dbReference type="InterPro" id="IPR036291">
    <property type="entry name" value="NAD(P)-bd_dom_sf"/>
</dbReference>
<dbReference type="PANTHER" id="PTHR43669:SF3">
    <property type="entry name" value="ALCOHOL DEHYDROGENASE, PUTATIVE (AFU_ORTHOLOGUE AFUA_3G03445)-RELATED"/>
    <property type="match status" value="1"/>
</dbReference>
<evidence type="ECO:0000256" key="2">
    <source>
        <dbReference type="ARBA" id="ARBA00023002"/>
    </source>
</evidence>
<dbReference type="PANTHER" id="PTHR43669">
    <property type="entry name" value="5-KETO-D-GLUCONATE 5-REDUCTASE"/>
    <property type="match status" value="1"/>
</dbReference>
<keyword evidence="2" id="KW-0560">Oxidoreductase</keyword>